<dbReference type="SMART" id="SM00870">
    <property type="entry name" value="Asparaginase"/>
    <property type="match status" value="1"/>
</dbReference>
<dbReference type="Gene3D" id="3.40.50.1170">
    <property type="entry name" value="L-asparaginase, N-terminal domain"/>
    <property type="match status" value="1"/>
</dbReference>
<keyword evidence="3" id="KW-0378">Hydrolase</keyword>
<dbReference type="Pfam" id="PF17763">
    <property type="entry name" value="Asparaginase_C"/>
    <property type="match status" value="1"/>
</dbReference>
<dbReference type="PROSITE" id="PS00917">
    <property type="entry name" value="ASN_GLN_ASE_2"/>
    <property type="match status" value="1"/>
</dbReference>
<evidence type="ECO:0000256" key="2">
    <source>
        <dbReference type="ARBA" id="ARBA00012920"/>
    </source>
</evidence>
<dbReference type="EMBL" id="FUWL01000010">
    <property type="protein sequence ID" value="SJZ60375.1"/>
    <property type="molecule type" value="Genomic_DNA"/>
</dbReference>
<feature type="binding site" evidence="5">
    <location>
        <position position="66"/>
    </location>
    <ligand>
        <name>substrate</name>
    </ligand>
</feature>
<evidence type="ECO:0000256" key="5">
    <source>
        <dbReference type="PIRSR" id="PIRSR001220-2"/>
    </source>
</evidence>
<dbReference type="InterPro" id="IPR036152">
    <property type="entry name" value="Asp/glu_Ase-like_sf"/>
</dbReference>
<dbReference type="SUPFAM" id="SSF53774">
    <property type="entry name" value="Glutaminase/Asparaginase"/>
    <property type="match status" value="1"/>
</dbReference>
<dbReference type="GO" id="GO:0009066">
    <property type="term" value="P:aspartate family amino acid metabolic process"/>
    <property type="evidence" value="ECO:0007669"/>
    <property type="project" value="UniProtKB-ARBA"/>
</dbReference>
<evidence type="ECO:0000256" key="3">
    <source>
        <dbReference type="ARBA" id="ARBA00022801"/>
    </source>
</evidence>
<dbReference type="NCBIfam" id="TIGR00519">
    <property type="entry name" value="asnASE_I"/>
    <property type="match status" value="1"/>
</dbReference>
<dbReference type="InterPro" id="IPR041725">
    <property type="entry name" value="L-asparaginase_I"/>
</dbReference>
<dbReference type="AlphaFoldDB" id="A0A1T4M0F3"/>
<feature type="active site" evidence="6">
    <location>
        <position position="21"/>
    </location>
</feature>
<dbReference type="CDD" id="cd08963">
    <property type="entry name" value="L-asparaginase_I"/>
    <property type="match status" value="1"/>
</dbReference>
<dbReference type="PANTHER" id="PTHR11707:SF28">
    <property type="entry name" value="60 KDA LYSOPHOSPHOLIPASE"/>
    <property type="match status" value="1"/>
</dbReference>
<evidence type="ECO:0000256" key="4">
    <source>
        <dbReference type="PIRSR" id="PIRSR001220-1"/>
    </source>
</evidence>
<dbReference type="FunFam" id="3.40.50.40:FF:000001">
    <property type="entry name" value="L-asparaginase 1"/>
    <property type="match status" value="1"/>
</dbReference>
<dbReference type="PROSITE" id="PS51732">
    <property type="entry name" value="ASN_GLN_ASE_3"/>
    <property type="match status" value="1"/>
</dbReference>
<dbReference type="InterPro" id="IPR027474">
    <property type="entry name" value="L-asparaginase_N"/>
</dbReference>
<name>A0A1T4M0F3_PORCN</name>
<dbReference type="PIRSF" id="PIRSF500176">
    <property type="entry name" value="L_ASNase"/>
    <property type="match status" value="1"/>
</dbReference>
<protein>
    <recommendedName>
        <fullName evidence="2">asparaginase</fullName>
        <ecNumber evidence="2">3.5.1.1</ecNumber>
    </recommendedName>
</protein>
<feature type="active site" evidence="7">
    <location>
        <position position="97"/>
    </location>
</feature>
<dbReference type="InterPro" id="IPR040919">
    <property type="entry name" value="Asparaginase_C"/>
</dbReference>
<dbReference type="GO" id="GO:0004067">
    <property type="term" value="F:asparaginase activity"/>
    <property type="evidence" value="ECO:0007669"/>
    <property type="project" value="UniProtKB-UniRule"/>
</dbReference>
<sequence length="366" mass="40240">MDKKMIPTDRASVLIIYTGGTIGMIENPHNGALEAFDFEYIEQHVPEIKRFNFKINTLSFDPVMDSSDMGPDSWVKIAEIIRDHYEDYDGFVVLHGTDTMAYTASGLSFMLENLTKPVVLTGSQLPIGQLRTDGKENLITAIEIAAAKDADGKPYVNEVCVLFDSLLLRGNRCTKISADQFSAFASPNYPPLARVGINIHYDRRMRLSPPAEGKSLKVKMSYDSNVVFLKLFPGISESVISSILNIKGLKGVVMETFGSGNAPCSSWFLNALKEATDRGIVIVNVTQCMVGNVEMTRYETGIKLIGAGVLCGYDSTPESAVAKLMMLLGTGRPLDEIKRLMMTSLRGEFTVDHNQDECSCAVSLFD</sequence>
<dbReference type="InterPro" id="IPR006033">
    <property type="entry name" value="AsnA_fam"/>
</dbReference>
<dbReference type="InterPro" id="IPR006034">
    <property type="entry name" value="Asparaginase/glutaminase-like"/>
</dbReference>
<dbReference type="InterPro" id="IPR020827">
    <property type="entry name" value="Asparaginase/glutaminase_AS1"/>
</dbReference>
<dbReference type="InterPro" id="IPR027473">
    <property type="entry name" value="L-asparaginase_C"/>
</dbReference>
<dbReference type="PANTHER" id="PTHR11707">
    <property type="entry name" value="L-ASPARAGINASE"/>
    <property type="match status" value="1"/>
</dbReference>
<accession>A0A1T4M0F3</accession>
<evidence type="ECO:0000256" key="1">
    <source>
        <dbReference type="ARBA" id="ARBA00010518"/>
    </source>
</evidence>
<evidence type="ECO:0000256" key="6">
    <source>
        <dbReference type="PROSITE-ProRule" id="PRU10099"/>
    </source>
</evidence>
<comment type="similarity">
    <text evidence="1">Belongs to the asparaginase 1 family.</text>
</comment>
<evidence type="ECO:0000256" key="7">
    <source>
        <dbReference type="PROSITE-ProRule" id="PRU10100"/>
    </source>
</evidence>
<dbReference type="Proteomes" id="UP000189956">
    <property type="component" value="Unassembled WGS sequence"/>
</dbReference>
<feature type="domain" description="L-asparaginase N-terminal" evidence="8">
    <location>
        <begin position="13"/>
        <end position="204"/>
    </location>
</feature>
<evidence type="ECO:0000259" key="9">
    <source>
        <dbReference type="Pfam" id="PF17763"/>
    </source>
</evidence>
<dbReference type="PROSITE" id="PS00144">
    <property type="entry name" value="ASN_GLN_ASE_1"/>
    <property type="match status" value="1"/>
</dbReference>
<organism evidence="10 11">
    <name type="scientific">Porphyromonas cangingivalis</name>
    <dbReference type="NCBI Taxonomy" id="36874"/>
    <lineage>
        <taxon>Bacteria</taxon>
        <taxon>Pseudomonadati</taxon>
        <taxon>Bacteroidota</taxon>
        <taxon>Bacteroidia</taxon>
        <taxon>Bacteroidales</taxon>
        <taxon>Porphyromonadaceae</taxon>
        <taxon>Porphyromonas</taxon>
    </lineage>
</organism>
<gene>
    <name evidence="10" type="ORF">SAMN02745205_01333</name>
</gene>
<feature type="binding site" evidence="5">
    <location>
        <begin position="97"/>
        <end position="98"/>
    </location>
    <ligand>
        <name>substrate</name>
    </ligand>
</feature>
<dbReference type="InterPro" id="IPR037152">
    <property type="entry name" value="L-asparaginase_N_sf"/>
</dbReference>
<feature type="domain" description="Asparaginase/glutaminase C-terminal" evidence="9">
    <location>
        <begin position="225"/>
        <end position="341"/>
    </location>
</feature>
<feature type="active site" description="O-isoaspartyl threonine intermediate" evidence="4">
    <location>
        <position position="21"/>
    </location>
</feature>
<dbReference type="Pfam" id="PF00710">
    <property type="entry name" value="Asparaginase"/>
    <property type="match status" value="1"/>
</dbReference>
<dbReference type="PRINTS" id="PR00139">
    <property type="entry name" value="ASNGLNASE"/>
</dbReference>
<evidence type="ECO:0000313" key="11">
    <source>
        <dbReference type="Proteomes" id="UP000189956"/>
    </source>
</evidence>
<proteinExistence type="inferred from homology"/>
<dbReference type="Gene3D" id="3.40.50.40">
    <property type="match status" value="1"/>
</dbReference>
<reference evidence="10 11" key="1">
    <citation type="submission" date="2017-02" db="EMBL/GenBank/DDBJ databases">
        <authorList>
            <person name="Peterson S.W."/>
        </authorList>
    </citation>
    <scope>NUCLEOTIDE SEQUENCE [LARGE SCALE GENOMIC DNA]</scope>
    <source>
        <strain evidence="10 11">ATCC 700135</strain>
    </source>
</reference>
<dbReference type="PIRSF" id="PIRSF001220">
    <property type="entry name" value="L-ASNase_gatD"/>
    <property type="match status" value="1"/>
</dbReference>
<dbReference type="InterPro" id="IPR027475">
    <property type="entry name" value="Asparaginase/glutaminase_AS2"/>
</dbReference>
<dbReference type="FunFam" id="3.40.50.1170:FF:000004">
    <property type="entry name" value="L-asparaginase, type I"/>
    <property type="match status" value="1"/>
</dbReference>
<dbReference type="SFLD" id="SFLDS00057">
    <property type="entry name" value="Glutaminase/Asparaginase"/>
    <property type="match status" value="1"/>
</dbReference>
<evidence type="ECO:0000259" key="8">
    <source>
        <dbReference type="Pfam" id="PF00710"/>
    </source>
</evidence>
<dbReference type="EC" id="3.5.1.1" evidence="2"/>
<evidence type="ECO:0000313" key="10">
    <source>
        <dbReference type="EMBL" id="SJZ60375.1"/>
    </source>
</evidence>